<organism evidence="4">
    <name type="scientific">Enterobius vermicularis</name>
    <name type="common">Human pinworm</name>
    <dbReference type="NCBI Taxonomy" id="51028"/>
    <lineage>
        <taxon>Eukaryota</taxon>
        <taxon>Metazoa</taxon>
        <taxon>Ecdysozoa</taxon>
        <taxon>Nematoda</taxon>
        <taxon>Chromadorea</taxon>
        <taxon>Rhabditida</taxon>
        <taxon>Spirurina</taxon>
        <taxon>Oxyuridomorpha</taxon>
        <taxon>Oxyuroidea</taxon>
        <taxon>Oxyuridae</taxon>
        <taxon>Enterobius</taxon>
    </lineage>
</organism>
<dbReference type="EMBL" id="UXUI01009434">
    <property type="protein sequence ID" value="VDD93707.1"/>
    <property type="molecule type" value="Genomic_DNA"/>
</dbReference>
<keyword evidence="3" id="KW-1185">Reference proteome</keyword>
<evidence type="ECO:0000313" key="2">
    <source>
        <dbReference type="EMBL" id="VDD93707.1"/>
    </source>
</evidence>
<dbReference type="PANTHER" id="PTHR43550:SF3">
    <property type="entry name" value="3-KETODIHYDROSPHINGOSINE REDUCTASE"/>
    <property type="match status" value="1"/>
</dbReference>
<dbReference type="PRINTS" id="PR00080">
    <property type="entry name" value="SDRFAMILY"/>
</dbReference>
<dbReference type="AlphaFoldDB" id="A0A0N4VEB3"/>
<accession>A0A0N4VEB3</accession>
<dbReference type="SUPFAM" id="SSF51735">
    <property type="entry name" value="NAD(P)-binding Rossmann-fold domains"/>
    <property type="match status" value="1"/>
</dbReference>
<gene>
    <name evidence="2" type="ORF">EVEC_LOCUS8458</name>
</gene>
<dbReference type="OrthoDB" id="37659at2759"/>
<dbReference type="GO" id="GO:0006666">
    <property type="term" value="P:3-keto-sphinganine metabolic process"/>
    <property type="evidence" value="ECO:0007669"/>
    <property type="project" value="TreeGrafter"/>
</dbReference>
<comment type="similarity">
    <text evidence="1">Belongs to the short-chain dehydrogenases/reductases (SDR) family.</text>
</comment>
<protein>
    <submittedName>
        <fullName evidence="4">3-ketodihydrosphingosine reductase</fullName>
    </submittedName>
</protein>
<evidence type="ECO:0000313" key="3">
    <source>
        <dbReference type="Proteomes" id="UP000274131"/>
    </source>
</evidence>
<name>A0A0N4VEB3_ENTVE</name>
<reference evidence="2 3" key="2">
    <citation type="submission" date="2018-10" db="EMBL/GenBank/DDBJ databases">
        <authorList>
            <consortium name="Pathogen Informatics"/>
        </authorList>
    </citation>
    <scope>NUCLEOTIDE SEQUENCE [LARGE SCALE GENOMIC DNA]</scope>
</reference>
<dbReference type="Gene3D" id="3.40.50.720">
    <property type="entry name" value="NAD(P)-binding Rossmann-like Domain"/>
    <property type="match status" value="1"/>
</dbReference>
<dbReference type="GO" id="GO:0005789">
    <property type="term" value="C:endoplasmic reticulum membrane"/>
    <property type="evidence" value="ECO:0007669"/>
    <property type="project" value="TreeGrafter"/>
</dbReference>
<proteinExistence type="inferred from homology"/>
<dbReference type="WBParaSite" id="EVEC_0000901701-mRNA-1">
    <property type="protein sequence ID" value="EVEC_0000901701-mRNA-1"/>
    <property type="gene ID" value="EVEC_0000901701"/>
</dbReference>
<reference evidence="4" key="1">
    <citation type="submission" date="2017-02" db="UniProtKB">
        <authorList>
            <consortium name="WormBaseParasite"/>
        </authorList>
    </citation>
    <scope>IDENTIFICATION</scope>
</reference>
<dbReference type="Proteomes" id="UP000274131">
    <property type="component" value="Unassembled WGS sequence"/>
</dbReference>
<sequence length="208" mass="22781">MFLGGSTGVGKKIAFELIKRGCSISVAAREPKKLEQAREELDSFAKSVCRNAKVHGFVLDGTHSYESTEAVVKEAIRHGGDIDILINHAGTSVEGEFDKLTLDQFESQMMINYFSTVYLTKAVLGRMKERGSGHIGFVASIGSQIPLWGYTAYCASKWALRGFAESLLVELLPYNIGVSITYPPATINEGYKVNLCYLNAHLTSCTKT</sequence>
<dbReference type="GO" id="GO:0030148">
    <property type="term" value="P:sphingolipid biosynthetic process"/>
    <property type="evidence" value="ECO:0007669"/>
    <property type="project" value="TreeGrafter"/>
</dbReference>
<dbReference type="GO" id="GO:0047560">
    <property type="term" value="F:3-dehydrosphinganine reductase activity"/>
    <property type="evidence" value="ECO:0007669"/>
    <property type="project" value="TreeGrafter"/>
</dbReference>
<dbReference type="InterPro" id="IPR002347">
    <property type="entry name" value="SDR_fam"/>
</dbReference>
<dbReference type="Pfam" id="PF00106">
    <property type="entry name" value="adh_short"/>
    <property type="match status" value="1"/>
</dbReference>
<dbReference type="STRING" id="51028.A0A0N4VEB3"/>
<evidence type="ECO:0000256" key="1">
    <source>
        <dbReference type="RuleBase" id="RU000363"/>
    </source>
</evidence>
<dbReference type="InterPro" id="IPR036291">
    <property type="entry name" value="NAD(P)-bd_dom_sf"/>
</dbReference>
<dbReference type="PANTHER" id="PTHR43550">
    <property type="entry name" value="3-KETODIHYDROSPHINGOSINE REDUCTASE"/>
    <property type="match status" value="1"/>
</dbReference>
<dbReference type="PRINTS" id="PR00081">
    <property type="entry name" value="GDHRDH"/>
</dbReference>
<evidence type="ECO:0000313" key="4">
    <source>
        <dbReference type="WBParaSite" id="EVEC_0000901701-mRNA-1"/>
    </source>
</evidence>